<reference evidence="1 2" key="1">
    <citation type="journal article" date="2016" name="Nat. Commun.">
        <title>Thousands of microbial genomes shed light on interconnected biogeochemical processes in an aquifer system.</title>
        <authorList>
            <person name="Anantharaman K."/>
            <person name="Brown C.T."/>
            <person name="Hug L.A."/>
            <person name="Sharon I."/>
            <person name="Castelle C.J."/>
            <person name="Probst A.J."/>
            <person name="Thomas B.C."/>
            <person name="Singh A."/>
            <person name="Wilkins M.J."/>
            <person name="Karaoz U."/>
            <person name="Brodie E.L."/>
            <person name="Williams K.H."/>
            <person name="Hubbard S.S."/>
            <person name="Banfield J.F."/>
        </authorList>
    </citation>
    <scope>NUCLEOTIDE SEQUENCE [LARGE SCALE GENOMIC DNA]</scope>
</reference>
<evidence type="ECO:0000313" key="1">
    <source>
        <dbReference type="EMBL" id="OGZ36644.1"/>
    </source>
</evidence>
<proteinExistence type="predicted"/>
<protein>
    <submittedName>
        <fullName evidence="1">Uncharacterized protein</fullName>
    </submittedName>
</protein>
<sequence length="64" mass="6975">MFCLSFRASAPAGQRLRPPVKDFVLAKSGGAQADGGQEESREKQPTLALLYGILHFAPLEIKNF</sequence>
<dbReference type="EMBL" id="MHNB01000024">
    <property type="protein sequence ID" value="OGZ36644.1"/>
    <property type="molecule type" value="Genomic_DNA"/>
</dbReference>
<gene>
    <name evidence="1" type="ORF">A3J64_00925</name>
</gene>
<comment type="caution">
    <text evidence="1">The sequence shown here is derived from an EMBL/GenBank/DDBJ whole genome shotgun (WGS) entry which is preliminary data.</text>
</comment>
<organism evidence="1 2">
    <name type="scientific">Candidatus Portnoybacteria bacterium RIFCSPHIGHO2_12_FULL_38_9</name>
    <dbReference type="NCBI Taxonomy" id="1801997"/>
    <lineage>
        <taxon>Bacteria</taxon>
        <taxon>Candidatus Portnoyibacteriota</taxon>
    </lineage>
</organism>
<name>A0A1G2FEZ2_9BACT</name>
<dbReference type="Proteomes" id="UP000177061">
    <property type="component" value="Unassembled WGS sequence"/>
</dbReference>
<dbReference type="AlphaFoldDB" id="A0A1G2FEZ2"/>
<dbReference type="STRING" id="1801997.A3J64_00925"/>
<accession>A0A1G2FEZ2</accession>
<evidence type="ECO:0000313" key="2">
    <source>
        <dbReference type="Proteomes" id="UP000177061"/>
    </source>
</evidence>